<organism evidence="5 6">
    <name type="scientific">Nonlabens dokdonensis</name>
    <dbReference type="NCBI Taxonomy" id="328515"/>
    <lineage>
        <taxon>Bacteria</taxon>
        <taxon>Pseudomonadati</taxon>
        <taxon>Bacteroidota</taxon>
        <taxon>Flavobacteriia</taxon>
        <taxon>Flavobacteriales</taxon>
        <taxon>Flavobacteriaceae</taxon>
        <taxon>Nonlabens</taxon>
    </lineage>
</organism>
<dbReference type="InterPro" id="IPR055066">
    <property type="entry name" value="AASDHPPT_N"/>
</dbReference>
<reference evidence="5 6" key="1">
    <citation type="submission" date="2018-06" db="EMBL/GenBank/DDBJ databases">
        <title>Genomic Encyclopedia of Archaeal and Bacterial Type Strains, Phase II (KMG-II): from individual species to whole genera.</title>
        <authorList>
            <person name="Goeker M."/>
        </authorList>
    </citation>
    <scope>NUCLEOTIDE SEQUENCE [LARGE SCALE GENOMIC DNA]</scope>
    <source>
        <strain evidence="5 6">DSM 17205</strain>
    </source>
</reference>
<comment type="similarity">
    <text evidence="1">Belongs to the P-Pant transferase superfamily. Gsp/Sfp/HetI/AcpT family.</text>
</comment>
<keyword evidence="6" id="KW-1185">Reference proteome</keyword>
<dbReference type="SUPFAM" id="SSF56214">
    <property type="entry name" value="4'-phosphopantetheinyl transferase"/>
    <property type="match status" value="2"/>
</dbReference>
<dbReference type="PANTHER" id="PTHR12215">
    <property type="entry name" value="PHOSPHOPANTETHEINE TRANSFERASE"/>
    <property type="match status" value="1"/>
</dbReference>
<evidence type="ECO:0000259" key="3">
    <source>
        <dbReference type="Pfam" id="PF01648"/>
    </source>
</evidence>
<dbReference type="InterPro" id="IPR008278">
    <property type="entry name" value="4-PPantetheinyl_Trfase_dom"/>
</dbReference>
<gene>
    <name evidence="5" type="ORF">LX97_02356</name>
</gene>
<evidence type="ECO:0000259" key="4">
    <source>
        <dbReference type="Pfam" id="PF22624"/>
    </source>
</evidence>
<name>A0ABX5PVS1_9FLAO</name>
<feature type="domain" description="4'-phosphopantetheinyl transferase" evidence="3">
    <location>
        <begin position="129"/>
        <end position="196"/>
    </location>
</feature>
<evidence type="ECO:0000313" key="5">
    <source>
        <dbReference type="EMBL" id="PZX38991.1"/>
    </source>
</evidence>
<dbReference type="InterPro" id="IPR037143">
    <property type="entry name" value="4-PPantetheinyl_Trfase_dom_sf"/>
</dbReference>
<keyword evidence="2 5" id="KW-0808">Transferase</keyword>
<comment type="caution">
    <text evidence="5">The sequence shown here is derived from an EMBL/GenBank/DDBJ whole genome shotgun (WGS) entry which is preliminary data.</text>
</comment>
<evidence type="ECO:0000256" key="2">
    <source>
        <dbReference type="ARBA" id="ARBA00022679"/>
    </source>
</evidence>
<evidence type="ECO:0000256" key="1">
    <source>
        <dbReference type="ARBA" id="ARBA00010990"/>
    </source>
</evidence>
<dbReference type="RefSeq" id="WP_015360770.1">
    <property type="nucleotide sequence ID" value="NZ_QKZR01000004.1"/>
</dbReference>
<accession>A0ABX5PVS1</accession>
<evidence type="ECO:0000313" key="6">
    <source>
        <dbReference type="Proteomes" id="UP000248584"/>
    </source>
</evidence>
<dbReference type="Proteomes" id="UP000248584">
    <property type="component" value="Unassembled WGS sequence"/>
</dbReference>
<dbReference type="Pfam" id="PF01648">
    <property type="entry name" value="ACPS"/>
    <property type="match status" value="1"/>
</dbReference>
<dbReference type="GO" id="GO:0016740">
    <property type="term" value="F:transferase activity"/>
    <property type="evidence" value="ECO:0007669"/>
    <property type="project" value="UniProtKB-KW"/>
</dbReference>
<dbReference type="InterPro" id="IPR050559">
    <property type="entry name" value="P-Pant_transferase_sf"/>
</dbReference>
<dbReference type="EMBL" id="QKZR01000004">
    <property type="protein sequence ID" value="PZX38991.1"/>
    <property type="molecule type" value="Genomic_DNA"/>
</dbReference>
<dbReference type="PANTHER" id="PTHR12215:SF10">
    <property type="entry name" value="L-AMINOADIPATE-SEMIALDEHYDE DEHYDROGENASE-PHOSPHOPANTETHEINYL TRANSFERASE"/>
    <property type="match status" value="1"/>
</dbReference>
<protein>
    <submittedName>
        <fullName evidence="5">4'-phosphopantetheinyl transferase</fullName>
    </submittedName>
</protein>
<sequence>MLKLSQTILFKDFNKYSKKSFFSSDIIVLKASYKNPFESENWDTLINLLSADLKDEVEKYVKWEDQHNTLIGKLLVYIAYNIVKSEELKFEDYRRDKNNKPFLQDSTFNFNISHSDKTILCVISKSNVQIGIDIEKIKNLDVKGFKNVLHYDEFNKIMQTNDIDLFYKYWTRKEAYTKAIGNGITIPLDSINTTKNMIYEGEHNYYLKSYKINKYYCSLAYTKKGSKINWIEIKF</sequence>
<feature type="domain" description="4'-phosphopantetheinyl transferase N-terminal" evidence="4">
    <location>
        <begin position="39"/>
        <end position="119"/>
    </location>
</feature>
<dbReference type="Gene3D" id="3.90.470.20">
    <property type="entry name" value="4'-phosphopantetheinyl transferase domain"/>
    <property type="match status" value="2"/>
</dbReference>
<proteinExistence type="inferred from homology"/>
<dbReference type="Pfam" id="PF22624">
    <property type="entry name" value="AASDHPPT_N"/>
    <property type="match status" value="1"/>
</dbReference>